<gene>
    <name evidence="1" type="ORF">CLUMA_CG006096</name>
</gene>
<keyword evidence="2" id="KW-1185">Reference proteome</keyword>
<proteinExistence type="predicted"/>
<sequence length="70" mass="8107">MFHFMYQVIGSHSSSIKGCDFKAPQKRQLKNCCTPENVQLRSMAKEENVLKNENCRKVKQKAENLSTWST</sequence>
<name>A0A1J1HYZ6_9DIPT</name>
<dbReference type="EMBL" id="CVRI01000030">
    <property type="protein sequence ID" value="CRK92548.1"/>
    <property type="molecule type" value="Genomic_DNA"/>
</dbReference>
<protein>
    <submittedName>
        <fullName evidence="1">CLUMA_CG006096, isoform A</fullName>
    </submittedName>
</protein>
<reference evidence="1 2" key="1">
    <citation type="submission" date="2015-04" db="EMBL/GenBank/DDBJ databases">
        <authorList>
            <person name="Syromyatnikov M.Y."/>
            <person name="Popov V.N."/>
        </authorList>
    </citation>
    <scope>NUCLEOTIDE SEQUENCE [LARGE SCALE GENOMIC DNA]</scope>
</reference>
<organism evidence="1 2">
    <name type="scientific">Clunio marinus</name>
    <dbReference type="NCBI Taxonomy" id="568069"/>
    <lineage>
        <taxon>Eukaryota</taxon>
        <taxon>Metazoa</taxon>
        <taxon>Ecdysozoa</taxon>
        <taxon>Arthropoda</taxon>
        <taxon>Hexapoda</taxon>
        <taxon>Insecta</taxon>
        <taxon>Pterygota</taxon>
        <taxon>Neoptera</taxon>
        <taxon>Endopterygota</taxon>
        <taxon>Diptera</taxon>
        <taxon>Nematocera</taxon>
        <taxon>Chironomoidea</taxon>
        <taxon>Chironomidae</taxon>
        <taxon>Clunio</taxon>
    </lineage>
</organism>
<evidence type="ECO:0000313" key="1">
    <source>
        <dbReference type="EMBL" id="CRK92548.1"/>
    </source>
</evidence>
<accession>A0A1J1HYZ6</accession>
<dbReference type="AlphaFoldDB" id="A0A1J1HYZ6"/>
<dbReference type="Proteomes" id="UP000183832">
    <property type="component" value="Unassembled WGS sequence"/>
</dbReference>
<evidence type="ECO:0000313" key="2">
    <source>
        <dbReference type="Proteomes" id="UP000183832"/>
    </source>
</evidence>